<dbReference type="GO" id="GO:0005886">
    <property type="term" value="C:plasma membrane"/>
    <property type="evidence" value="ECO:0007669"/>
    <property type="project" value="UniProtKB-SubCell"/>
</dbReference>
<feature type="disulfide bond" evidence="10">
    <location>
        <begin position="424"/>
        <end position="431"/>
    </location>
</feature>
<keyword evidence="8" id="KW-0325">Glycoprotein</keyword>
<dbReference type="PROSITE" id="PS00237">
    <property type="entry name" value="G_PROTEIN_RECEP_F1_1"/>
    <property type="match status" value="1"/>
</dbReference>
<comment type="subcellular location">
    <subcellularLocation>
        <location evidence="1">Cell membrane</location>
        <topology evidence="1">Multi-pass membrane protein</topology>
    </subcellularLocation>
</comment>
<reference evidence="15 16" key="2">
    <citation type="submission" date="2019-04" db="EMBL/GenBank/DDBJ databases">
        <title>The genome sequence of big-headed turtle.</title>
        <authorList>
            <person name="Gong S."/>
        </authorList>
    </citation>
    <scope>NUCLEOTIDE SEQUENCE [LARGE SCALE GENOMIC DNA]</scope>
    <source>
        <strain evidence="15">DO16091913</strain>
        <tissue evidence="15">Muscle</tissue>
    </source>
</reference>
<sequence length="625" mass="68083">MCLRWLVPSELPAVPLDGGPAIAISILLPTCWCQRDSAALSTGTARPLGVLTVSRRVPPAERDSASSGDPKADPPGRLLLVTGLIPQNSSDVGRDPPPAAFQPMPRTSIFPGHRSCPAPQPRPNPALVRHGVQVPLTLHEQPSLLPLPGPPADSQRRIQARQQSLRPLPDRIPGCRTEVPALTSAPSAGRGAGSCPVFVLSLALGFALPQGLPVPQKMPAPGLSPSVDPSLPPLLTDIPEARVSLLHSMDSCLQLAAKQNINLILQHYNYTGKLGRRRPQEDRMGLLKVAFITISCLIVVENLLVLMAIVRSLRARRWVYSCIASITVSDLLAGVAYICNICLSGSRTFQLTPELWFLREGVLFIALAASTFSLLVTAIERYSTMVRPIAENEASKTLRLRSLIVSCWVLAILIGMLPLLGWNCLCDFPSCSTLLPLYSKNYVLFCVVMFSMILLGIIGLYASIYHLVRASSQQAVTRHSRNRSLRLLKTVLMILGAFILCWSPLFALLLLDVFCESQTCKLLQGMDWALALALLNSAINPLIYSFRSLEVRRAVLCFVCCCCIRLGLHGPGDCLLMADINSGSSTESSLRTRESFRRSVVLNPRSRPREPLSSNSSMMSNLTSN</sequence>
<evidence type="ECO:0000256" key="3">
    <source>
        <dbReference type="ARBA" id="ARBA00022692"/>
    </source>
</evidence>
<dbReference type="PRINTS" id="PR01523">
    <property type="entry name" value="S1PRECEPTOR"/>
</dbReference>
<evidence type="ECO:0000313" key="15">
    <source>
        <dbReference type="EMBL" id="TFK00153.1"/>
    </source>
</evidence>
<feature type="region of interest" description="Disordered" evidence="12">
    <location>
        <begin position="54"/>
        <end position="75"/>
    </location>
</feature>
<dbReference type="AlphaFoldDB" id="A0A4D9DYP1"/>
<evidence type="ECO:0000313" key="16">
    <source>
        <dbReference type="Proteomes" id="UP000297703"/>
    </source>
</evidence>
<evidence type="ECO:0000256" key="1">
    <source>
        <dbReference type="ARBA" id="ARBA00004651"/>
    </source>
</evidence>
<evidence type="ECO:0000256" key="11">
    <source>
        <dbReference type="RuleBase" id="RU000688"/>
    </source>
</evidence>
<feature type="transmembrane region" description="Helical" evidence="13">
    <location>
        <begin position="358"/>
        <end position="379"/>
    </location>
</feature>
<comment type="similarity">
    <text evidence="11">Belongs to the G-protein coupled receptor 1 family.</text>
</comment>
<evidence type="ECO:0000256" key="13">
    <source>
        <dbReference type="SAM" id="Phobius"/>
    </source>
</evidence>
<dbReference type="PANTHER" id="PTHR22750">
    <property type="entry name" value="G-PROTEIN COUPLED RECEPTOR"/>
    <property type="match status" value="1"/>
</dbReference>
<keyword evidence="9 11" id="KW-0807">Transducer</keyword>
<gene>
    <name evidence="15" type="ORF">DR999_PMT17762</name>
</gene>
<evidence type="ECO:0000256" key="4">
    <source>
        <dbReference type="ARBA" id="ARBA00022989"/>
    </source>
</evidence>
<dbReference type="STRING" id="55544.A0A4D9DYP1"/>
<keyword evidence="2" id="KW-1003">Cell membrane</keyword>
<keyword evidence="16" id="KW-1185">Reference proteome</keyword>
<dbReference type="InterPro" id="IPR000276">
    <property type="entry name" value="GPCR_Rhodpsn"/>
</dbReference>
<dbReference type="OrthoDB" id="9930460at2759"/>
<feature type="disulfide bond" evidence="10">
    <location>
        <begin position="515"/>
        <end position="520"/>
    </location>
</feature>
<dbReference type="InterPro" id="IPR017452">
    <property type="entry name" value="GPCR_Rhodpsn_7TM"/>
</dbReference>
<keyword evidence="5 11" id="KW-0297">G-protein coupled receptor</keyword>
<feature type="compositionally biased region" description="Low complexity" evidence="12">
    <location>
        <begin position="612"/>
        <end position="625"/>
    </location>
</feature>
<dbReference type="CDD" id="cd15349">
    <property type="entry name" value="7tmA_S1PR4_Edg6"/>
    <property type="match status" value="1"/>
</dbReference>
<dbReference type="InterPro" id="IPR004061">
    <property type="entry name" value="S1P_rcpt"/>
</dbReference>
<feature type="region of interest" description="Disordered" evidence="12">
    <location>
        <begin position="141"/>
        <end position="173"/>
    </location>
</feature>
<evidence type="ECO:0000256" key="5">
    <source>
        <dbReference type="ARBA" id="ARBA00023040"/>
    </source>
</evidence>
<dbReference type="InterPro" id="IPR004064">
    <property type="entry name" value="EDG6_rcpt"/>
</dbReference>
<evidence type="ECO:0000259" key="14">
    <source>
        <dbReference type="PROSITE" id="PS50262"/>
    </source>
</evidence>
<feature type="compositionally biased region" description="Basic and acidic residues" evidence="12">
    <location>
        <begin position="58"/>
        <end position="74"/>
    </location>
</feature>
<feature type="transmembrane region" description="Helical" evidence="13">
    <location>
        <begin position="487"/>
        <end position="508"/>
    </location>
</feature>
<dbReference type="Pfam" id="PF00001">
    <property type="entry name" value="7tm_1"/>
    <property type="match status" value="1"/>
</dbReference>
<keyword evidence="4 13" id="KW-1133">Transmembrane helix</keyword>
<dbReference type="GO" id="GO:0038036">
    <property type="term" value="F:sphingosine-1-phosphate receptor activity"/>
    <property type="evidence" value="ECO:0007669"/>
    <property type="project" value="InterPro"/>
</dbReference>
<feature type="transmembrane region" description="Helical" evidence="13">
    <location>
        <begin position="528"/>
        <end position="546"/>
    </location>
</feature>
<feature type="transmembrane region" description="Helical" evidence="13">
    <location>
        <begin position="400"/>
        <end position="422"/>
    </location>
</feature>
<proteinExistence type="inferred from homology"/>
<dbReference type="PROSITE" id="PS50262">
    <property type="entry name" value="G_PROTEIN_RECEP_F1_2"/>
    <property type="match status" value="1"/>
</dbReference>
<dbReference type="SUPFAM" id="SSF81321">
    <property type="entry name" value="Family A G protein-coupled receptor-like"/>
    <property type="match status" value="1"/>
</dbReference>
<evidence type="ECO:0000256" key="7">
    <source>
        <dbReference type="ARBA" id="ARBA00023170"/>
    </source>
</evidence>
<organism evidence="15 16">
    <name type="scientific">Platysternon megacephalum</name>
    <name type="common">big-headed turtle</name>
    <dbReference type="NCBI Taxonomy" id="55544"/>
    <lineage>
        <taxon>Eukaryota</taxon>
        <taxon>Metazoa</taxon>
        <taxon>Chordata</taxon>
        <taxon>Craniata</taxon>
        <taxon>Vertebrata</taxon>
        <taxon>Euteleostomi</taxon>
        <taxon>Archelosauria</taxon>
        <taxon>Testudinata</taxon>
        <taxon>Testudines</taxon>
        <taxon>Cryptodira</taxon>
        <taxon>Durocryptodira</taxon>
        <taxon>Testudinoidea</taxon>
        <taxon>Platysternidae</taxon>
        <taxon>Platysternon</taxon>
    </lineage>
</organism>
<dbReference type="PRINTS" id="PR00237">
    <property type="entry name" value="GPCRRHODOPSN"/>
</dbReference>
<feature type="transmembrane region" description="Helical" evidence="13">
    <location>
        <begin position="442"/>
        <end position="467"/>
    </location>
</feature>
<feature type="transmembrane region" description="Helical" evidence="13">
    <location>
        <begin position="318"/>
        <end position="338"/>
    </location>
</feature>
<evidence type="ECO:0000256" key="12">
    <source>
        <dbReference type="SAM" id="MobiDB-lite"/>
    </source>
</evidence>
<evidence type="ECO:0000256" key="9">
    <source>
        <dbReference type="ARBA" id="ARBA00023224"/>
    </source>
</evidence>
<keyword evidence="10" id="KW-1015">Disulfide bond</keyword>
<evidence type="ECO:0000256" key="2">
    <source>
        <dbReference type="ARBA" id="ARBA00022475"/>
    </source>
</evidence>
<evidence type="ECO:0000256" key="10">
    <source>
        <dbReference type="PIRSR" id="PIRSR604061-50"/>
    </source>
</evidence>
<evidence type="ECO:0000256" key="8">
    <source>
        <dbReference type="ARBA" id="ARBA00023180"/>
    </source>
</evidence>
<keyword evidence="6 13" id="KW-0472">Membrane</keyword>
<feature type="transmembrane region" description="Helical" evidence="13">
    <location>
        <begin position="286"/>
        <end position="306"/>
    </location>
</feature>
<keyword evidence="3 11" id="KW-0812">Transmembrane</keyword>
<evidence type="ECO:0000256" key="6">
    <source>
        <dbReference type="ARBA" id="ARBA00023136"/>
    </source>
</evidence>
<feature type="region of interest" description="Disordered" evidence="12">
    <location>
        <begin position="605"/>
        <end position="625"/>
    </location>
</feature>
<keyword evidence="7 11" id="KW-0675">Receptor</keyword>
<feature type="domain" description="G-protein coupled receptors family 1 profile" evidence="14">
    <location>
        <begin position="301"/>
        <end position="544"/>
    </location>
</feature>
<dbReference type="Proteomes" id="UP000297703">
    <property type="component" value="Unassembled WGS sequence"/>
</dbReference>
<dbReference type="EMBL" id="QXTE01000284">
    <property type="protein sequence ID" value="TFK00153.1"/>
    <property type="molecule type" value="Genomic_DNA"/>
</dbReference>
<dbReference type="Gene3D" id="1.20.1070.10">
    <property type="entry name" value="Rhodopsin 7-helix transmembrane proteins"/>
    <property type="match status" value="1"/>
</dbReference>
<name>A0A4D9DYP1_9SAUR</name>
<comment type="caution">
    <text evidence="15">The sequence shown here is derived from an EMBL/GenBank/DDBJ whole genome shotgun (WGS) entry which is preliminary data.</text>
</comment>
<reference evidence="15 16" key="1">
    <citation type="submission" date="2019-04" db="EMBL/GenBank/DDBJ databases">
        <title>Draft genome of the big-headed turtle Platysternon megacephalum.</title>
        <authorList>
            <person name="Gong S."/>
        </authorList>
    </citation>
    <scope>NUCLEOTIDE SEQUENCE [LARGE SCALE GENOMIC DNA]</scope>
    <source>
        <strain evidence="15">DO16091913</strain>
        <tissue evidence="15">Muscle</tissue>
    </source>
</reference>
<accession>A0A4D9DYP1</accession>
<protein>
    <submittedName>
        <fullName evidence="15">Apelin receptor</fullName>
    </submittedName>
</protein>
<dbReference type="PRINTS" id="PR01526">
    <property type="entry name" value="EDG6RECEPTOR"/>
</dbReference>